<dbReference type="Proteomes" id="UP000186551">
    <property type="component" value="Unassembled WGS sequence"/>
</dbReference>
<evidence type="ECO:0000256" key="1">
    <source>
        <dbReference type="SAM" id="SignalP"/>
    </source>
</evidence>
<dbReference type="EMBL" id="LVWA01000009">
    <property type="protein sequence ID" value="OKL39355.1"/>
    <property type="molecule type" value="Genomic_DNA"/>
</dbReference>
<comment type="caution">
    <text evidence="2">The sequence shown here is derived from an EMBL/GenBank/DDBJ whole genome shotgun (WGS) entry which is preliminary data.</text>
</comment>
<evidence type="ECO:0000313" key="2">
    <source>
        <dbReference type="EMBL" id="OKL39355.1"/>
    </source>
</evidence>
<keyword evidence="1" id="KW-0732">Signal</keyword>
<evidence type="ECO:0000313" key="3">
    <source>
        <dbReference type="Proteomes" id="UP000186551"/>
    </source>
</evidence>
<proteinExistence type="predicted"/>
<feature type="signal peptide" evidence="1">
    <location>
        <begin position="1"/>
        <end position="28"/>
    </location>
</feature>
<protein>
    <submittedName>
        <fullName evidence="2">Uncharacterized protein</fullName>
    </submittedName>
</protein>
<gene>
    <name evidence="2" type="ORF">A3841_01945</name>
</gene>
<reference evidence="2 3" key="1">
    <citation type="submission" date="2016-03" db="EMBL/GenBank/DDBJ databases">
        <title>Genome sequence of Pontibacter sp. nov., of the family cytophagaceae, isolated from marine sediment of the Yellow Sea, China.</title>
        <authorList>
            <person name="Zhang G."/>
            <person name="Zhang R."/>
        </authorList>
    </citation>
    <scope>NUCLEOTIDE SEQUENCE [LARGE SCALE GENOMIC DNA]</scope>
    <source>
        <strain evidence="2 3">S10-8</strain>
    </source>
</reference>
<name>A0A1Q5PAV1_9BACT</name>
<dbReference type="STRING" id="1797110.A3841_01945"/>
<dbReference type="AlphaFoldDB" id="A0A1Q5PAV1"/>
<accession>A0A1Q5PAV1</accession>
<feature type="chain" id="PRO_5012908625" evidence="1">
    <location>
        <begin position="29"/>
        <end position="120"/>
    </location>
</feature>
<sequence>MDAFLHAYSVVRTSCAFLLTVFALPAHAQFDIGANSSAANKSSEGSMKAWTKYDFVPGDKVMCSDNLAGEEIGEFPSRWDLNHGNAEVAMLGDDKAINLVESGTTIKALMKGEHFRGQIE</sequence>
<keyword evidence="3" id="KW-1185">Reference proteome</keyword>
<organism evidence="2 3">
    <name type="scientific">Pontibacter flavimaris</name>
    <dbReference type="NCBI Taxonomy" id="1797110"/>
    <lineage>
        <taxon>Bacteria</taxon>
        <taxon>Pseudomonadati</taxon>
        <taxon>Bacteroidota</taxon>
        <taxon>Cytophagia</taxon>
        <taxon>Cytophagales</taxon>
        <taxon>Hymenobacteraceae</taxon>
        <taxon>Pontibacter</taxon>
    </lineage>
</organism>